<dbReference type="InterPro" id="IPR006214">
    <property type="entry name" value="Bax_inhibitor_1-related"/>
</dbReference>
<evidence type="ECO:0000256" key="5">
    <source>
        <dbReference type="RuleBase" id="RU004379"/>
    </source>
</evidence>
<dbReference type="GO" id="GO:0016020">
    <property type="term" value="C:membrane"/>
    <property type="evidence" value="ECO:0007669"/>
    <property type="project" value="UniProtKB-SubCell"/>
</dbReference>
<dbReference type="Pfam" id="PF01027">
    <property type="entry name" value="Bax1-I"/>
    <property type="match status" value="1"/>
</dbReference>
<evidence type="ECO:0000256" key="3">
    <source>
        <dbReference type="ARBA" id="ARBA00022989"/>
    </source>
</evidence>
<dbReference type="PANTHER" id="PTHR23291">
    <property type="entry name" value="BAX INHIBITOR-RELATED"/>
    <property type="match status" value="1"/>
</dbReference>
<comment type="similarity">
    <text evidence="5">Belongs to the BI1 family.</text>
</comment>
<accession>A0AAN9IS64</accession>
<feature type="region of interest" description="Disordered" evidence="6">
    <location>
        <begin position="1"/>
        <end position="22"/>
    </location>
</feature>
<keyword evidence="2 5" id="KW-0812">Transmembrane</keyword>
<evidence type="ECO:0000256" key="1">
    <source>
        <dbReference type="ARBA" id="ARBA00004141"/>
    </source>
</evidence>
<dbReference type="PANTHER" id="PTHR23291:SF84">
    <property type="entry name" value="INHIBITOR OF APOPTOSIS-PROMOTING BAX1 PROTEIN"/>
    <property type="match status" value="1"/>
</dbReference>
<comment type="subcellular location">
    <subcellularLocation>
        <location evidence="1">Membrane</location>
        <topology evidence="1">Multi-pass membrane protein</topology>
    </subcellularLocation>
</comment>
<organism evidence="7 8">
    <name type="scientific">Clitoria ternatea</name>
    <name type="common">Butterfly pea</name>
    <dbReference type="NCBI Taxonomy" id="43366"/>
    <lineage>
        <taxon>Eukaryota</taxon>
        <taxon>Viridiplantae</taxon>
        <taxon>Streptophyta</taxon>
        <taxon>Embryophyta</taxon>
        <taxon>Tracheophyta</taxon>
        <taxon>Spermatophyta</taxon>
        <taxon>Magnoliopsida</taxon>
        <taxon>eudicotyledons</taxon>
        <taxon>Gunneridae</taxon>
        <taxon>Pentapetalae</taxon>
        <taxon>rosids</taxon>
        <taxon>fabids</taxon>
        <taxon>Fabales</taxon>
        <taxon>Fabaceae</taxon>
        <taxon>Papilionoideae</taxon>
        <taxon>50 kb inversion clade</taxon>
        <taxon>NPAAA clade</taxon>
        <taxon>indigoferoid/millettioid clade</taxon>
        <taxon>Phaseoleae</taxon>
        <taxon>Clitoria</taxon>
    </lineage>
</organism>
<feature type="transmembrane region" description="Helical" evidence="5">
    <location>
        <begin position="40"/>
        <end position="61"/>
    </location>
</feature>
<gene>
    <name evidence="7" type="ORF">RJT34_20066</name>
</gene>
<evidence type="ECO:0000256" key="4">
    <source>
        <dbReference type="ARBA" id="ARBA00023136"/>
    </source>
</evidence>
<dbReference type="AlphaFoldDB" id="A0AAN9IS64"/>
<feature type="transmembrane region" description="Helical" evidence="5">
    <location>
        <begin position="128"/>
        <end position="151"/>
    </location>
</feature>
<keyword evidence="3 5" id="KW-1133">Transmembrane helix</keyword>
<feature type="transmembrane region" description="Helical" evidence="5">
    <location>
        <begin position="188"/>
        <end position="207"/>
    </location>
</feature>
<dbReference type="Proteomes" id="UP001359559">
    <property type="component" value="Unassembled WGS sequence"/>
</dbReference>
<feature type="transmembrane region" description="Helical" evidence="5">
    <location>
        <begin position="73"/>
        <end position="95"/>
    </location>
</feature>
<feature type="transmembrane region" description="Helical" evidence="5">
    <location>
        <begin position="157"/>
        <end position="181"/>
    </location>
</feature>
<keyword evidence="8" id="KW-1185">Reference proteome</keyword>
<evidence type="ECO:0000313" key="7">
    <source>
        <dbReference type="EMBL" id="KAK7285300.1"/>
    </source>
</evidence>
<feature type="compositionally biased region" description="Gly residues" evidence="6">
    <location>
        <begin position="9"/>
        <end position="18"/>
    </location>
</feature>
<name>A0AAN9IS64_CLITE</name>
<evidence type="ECO:0008006" key="9">
    <source>
        <dbReference type="Google" id="ProtNLM"/>
    </source>
</evidence>
<feature type="transmembrane region" description="Helical" evidence="5">
    <location>
        <begin position="219"/>
        <end position="241"/>
    </location>
</feature>
<evidence type="ECO:0000313" key="8">
    <source>
        <dbReference type="Proteomes" id="UP001359559"/>
    </source>
</evidence>
<protein>
    <recommendedName>
        <fullName evidence="9">BI1-like protein</fullName>
    </recommendedName>
</protein>
<feature type="transmembrane region" description="Helical" evidence="5">
    <location>
        <begin position="101"/>
        <end position="121"/>
    </location>
</feature>
<reference evidence="7 8" key="1">
    <citation type="submission" date="2024-01" db="EMBL/GenBank/DDBJ databases">
        <title>The genomes of 5 underutilized Papilionoideae crops provide insights into root nodulation and disease resistance.</title>
        <authorList>
            <person name="Yuan L."/>
        </authorList>
    </citation>
    <scope>NUCLEOTIDE SEQUENCE [LARGE SCALE GENOMIC DNA]</scope>
    <source>
        <strain evidence="7">LY-2023</strain>
        <tissue evidence="7">Leaf</tissue>
    </source>
</reference>
<comment type="caution">
    <text evidence="7">The sequence shown here is derived from an EMBL/GenBank/DDBJ whole genome shotgun (WGS) entry which is preliminary data.</text>
</comment>
<keyword evidence="4 5" id="KW-0472">Membrane</keyword>
<dbReference type="EMBL" id="JAYKXN010000005">
    <property type="protein sequence ID" value="KAK7285300.1"/>
    <property type="molecule type" value="Genomic_DNA"/>
</dbReference>
<evidence type="ECO:0000256" key="2">
    <source>
        <dbReference type="ARBA" id="ARBA00022692"/>
    </source>
</evidence>
<evidence type="ECO:0000256" key="6">
    <source>
        <dbReference type="SAM" id="MobiDB-lite"/>
    </source>
</evidence>
<proteinExistence type="inferred from homology"/>
<sequence length="243" mass="27394">MMKKDVESGDGGGEGGEGPKPLYPTMVENPALRWSFIRKVYFIITFQLLITIVVAATVVFVRPIAHFFVSSTPGLVIYLVLIFVPFITMWPLYYYHKKHPLNYFLLFIFTVTLAFAIGLTCAFTSGRIILEAVVLTTVMVSSLSLYTFWAARRGHDFTFWGPFLLGALLILVVSGLIQILFPLGKLSALIYGCLASIVFCGFIIYDTNNLIKKFSYDDYIWASVSLYLDIINLFLSLLSMLRT</sequence>